<evidence type="ECO:0000256" key="1">
    <source>
        <dbReference type="SAM" id="MobiDB-lite"/>
    </source>
</evidence>
<dbReference type="VEuPathDB" id="FungiDB:A1Q1_06875"/>
<reference evidence="2 3" key="1">
    <citation type="journal article" date="2012" name="Eukaryot. Cell">
        <title>Draft genome sequence of CBS 2479, the standard type strain of Trichosporon asahii.</title>
        <authorList>
            <person name="Yang R.Y."/>
            <person name="Li H.T."/>
            <person name="Zhu H."/>
            <person name="Zhou G.P."/>
            <person name="Wang M."/>
            <person name="Wang L."/>
        </authorList>
    </citation>
    <scope>NUCLEOTIDE SEQUENCE [LARGE SCALE GENOMIC DNA]</scope>
    <source>
        <strain evidence="3">ATCC 90039 / CBS 2479 / JCM 2466 / KCTC 7840 / NCYC 2677 / UAMH 7654</strain>
    </source>
</reference>
<gene>
    <name evidence="2" type="ORF">A1Q1_06875</name>
</gene>
<proteinExistence type="predicted"/>
<sequence length="475" mass="51973">MASTQGRYVPPHLRKAQLNAGDAPPIANNRSPVPRSPAGGSKWSSSTPPSGGNDRRPWSDRDGAHTPRGGHHHIQRDPPPHQRGSSGPSLFVFGDSFVGPFKLLSDRYSKTQTFKGSSAKSLKQVSNELVPLLNRLLAPPPYAYLPPSGRYALLIFGNHKPLGPGTWSDVPAVAPAASEESETERILANATENEGRGPALGPERFVDTVLKAYTTWLEREVVNGPVGRRAAAIAAPDAPDNVRRLPPTKVLVAAALPPLVQDETLPRIPQKYVERLEADHVSAQRAFERGEKAPRSTTRLTPETIETAMARASLNESPVGKMTVQQLLVHDPPLCTKPVRIEMTERFNQGLKAFCEQHSNVLGYVDIAEAMHNVDSEDAKTMAANGATEADRLDREVSRATWACPVDPSNIHPLWEPTLPLWLKALKAQGVPTDQFAMSDDAEATFKAYEEDKRRRMNPAFADKPAEAVKIREEE</sequence>
<feature type="region of interest" description="Disordered" evidence="1">
    <location>
        <begin position="1"/>
        <end position="89"/>
    </location>
</feature>
<accession>J5RCD2</accession>
<dbReference type="EMBL" id="ALBS01000043">
    <property type="protein sequence ID" value="EJT51878.1"/>
    <property type="molecule type" value="Genomic_DNA"/>
</dbReference>
<dbReference type="KEGG" id="tasa:A1Q1_06875"/>
<dbReference type="RefSeq" id="XP_014182599.1">
    <property type="nucleotide sequence ID" value="XM_014327124.1"/>
</dbReference>
<name>J5RCD2_TRIAS</name>
<evidence type="ECO:0000313" key="2">
    <source>
        <dbReference type="EMBL" id="EJT51878.1"/>
    </source>
</evidence>
<dbReference type="GeneID" id="25990387"/>
<evidence type="ECO:0000313" key="3">
    <source>
        <dbReference type="Proteomes" id="UP000002748"/>
    </source>
</evidence>
<feature type="compositionally biased region" description="Basic and acidic residues" evidence="1">
    <location>
        <begin position="53"/>
        <end position="65"/>
    </location>
</feature>
<organism evidence="2 3">
    <name type="scientific">Trichosporon asahii var. asahii (strain ATCC 90039 / CBS 2479 / JCM 2466 / KCTC 7840 / NBRC 103889/ NCYC 2677 / UAMH 7654)</name>
    <name type="common">Yeast</name>
    <dbReference type="NCBI Taxonomy" id="1186058"/>
    <lineage>
        <taxon>Eukaryota</taxon>
        <taxon>Fungi</taxon>
        <taxon>Dikarya</taxon>
        <taxon>Basidiomycota</taxon>
        <taxon>Agaricomycotina</taxon>
        <taxon>Tremellomycetes</taxon>
        <taxon>Trichosporonales</taxon>
        <taxon>Trichosporonaceae</taxon>
        <taxon>Trichosporon</taxon>
    </lineage>
</organism>
<dbReference type="AlphaFoldDB" id="J5RCD2"/>
<comment type="caution">
    <text evidence="2">The sequence shown here is derived from an EMBL/GenBank/DDBJ whole genome shotgun (WGS) entry which is preliminary data.</text>
</comment>
<dbReference type="Proteomes" id="UP000002748">
    <property type="component" value="Unassembled WGS sequence"/>
</dbReference>
<dbReference type="OrthoDB" id="3153298at2759"/>
<protein>
    <submittedName>
        <fullName evidence="2">Uncharacterized protein</fullName>
    </submittedName>
</protein>
<dbReference type="HOGENOM" id="CLU_575130_0_0_1"/>